<dbReference type="GO" id="GO:0003723">
    <property type="term" value="F:RNA binding"/>
    <property type="evidence" value="ECO:0007669"/>
    <property type="project" value="UniProtKB-KW"/>
</dbReference>
<dbReference type="STRING" id="283909.R7V1Z3"/>
<dbReference type="OrthoDB" id="64353at2759"/>
<evidence type="ECO:0000313" key="11">
    <source>
        <dbReference type="Proteomes" id="UP000014760"/>
    </source>
</evidence>
<reference evidence="10" key="3">
    <citation type="submission" date="2015-06" db="UniProtKB">
        <authorList>
            <consortium name="EnsemblMetazoa"/>
        </authorList>
    </citation>
    <scope>IDENTIFICATION</scope>
</reference>
<protein>
    <recommendedName>
        <fullName evidence="6">Cleavage and polyadenylation specificity factor subunit 2</fullName>
    </recommendedName>
    <alternativeName>
        <fullName evidence="6">Cleavage and polyadenylation specificity factor 100 kDa subunit</fullName>
    </alternativeName>
</protein>
<dbReference type="InterPro" id="IPR022712">
    <property type="entry name" value="Beta_Casp"/>
</dbReference>
<dbReference type="InterPro" id="IPR011108">
    <property type="entry name" value="RMMBL"/>
</dbReference>
<dbReference type="GO" id="GO:0005847">
    <property type="term" value="C:mRNA cleavage and polyadenylation specificity factor complex"/>
    <property type="evidence" value="ECO:0007669"/>
    <property type="project" value="InterPro"/>
</dbReference>
<comment type="similarity">
    <text evidence="2 6">Belongs to the metallo-beta-lactamase superfamily. RNA-metabolizing metallo-beta-lactamase-like family. CPSF2/YSH1 subfamily.</text>
</comment>
<dbReference type="EMBL" id="KB295623">
    <property type="protein sequence ID" value="ELU12868.1"/>
    <property type="molecule type" value="Genomic_DNA"/>
</dbReference>
<dbReference type="PANTHER" id="PTHR45922:SF1">
    <property type="entry name" value="CLEAVAGE AND POLYADENYLATION SPECIFICITY FACTOR SUBUNIT 2"/>
    <property type="match status" value="1"/>
</dbReference>
<evidence type="ECO:0000259" key="8">
    <source>
        <dbReference type="SMART" id="SM01027"/>
    </source>
</evidence>
<dbReference type="CDD" id="cd16293">
    <property type="entry name" value="CPSF2-like_MBL-fold"/>
    <property type="match status" value="1"/>
</dbReference>
<keyword evidence="4 6" id="KW-0694">RNA-binding</keyword>
<dbReference type="Pfam" id="PF13299">
    <property type="entry name" value="CPSF100_C"/>
    <property type="match status" value="1"/>
</dbReference>
<dbReference type="SUPFAM" id="SSF56281">
    <property type="entry name" value="Metallo-hydrolase/oxidoreductase"/>
    <property type="match status" value="1"/>
</dbReference>
<accession>R7V1Z3</accession>
<sequence length="728" mass="83345">MTSIIKLQPFSGVDGESPPCYMLQVDEFHFLLDCGWDEEFDPVFMENLKKHLPQIDAVLLSYPDPQHLGALPYLVGKCGMTCPIYSTLPVYKMGQMFMYDLYQSHHNSEEFNLFSLDDVDAAFDRIQQLKYSQTINLKGKGHGLQITPLPAGHMIGGTIWKIVKDGEEEIIYAVDYNHKRERHLNGCVLETINRPHLLITDAYNADFNQARRRLRDEQLMTTILQTLRNDGNCLVALDTAGRILELAHLLDQMWRNQESGLMAYSLALLNNVAYNVVEFAKSQVEWMSDKIMRSFEERRNNPFQFKHLQLCHSMAELAKVPEPKVVLASTPDLQTGFSRELFVQWCSNPKNCIILTNRTAPPTLCRQLIDYPNRGSVRLEVKRRVRLEGRALEDFLRAERERKAEVEREKAEKERREREGLESSDDSADEEVGDGGRHDLMVKMEKGKGFFKQVKKSQAMFPFEEEKLKWDEYGEIIRIEDYIIKEATTMEDEPMHNELKSFVTEKTEVPTKCISSSETLELRANILYIDFEGRSDGDSMRKIISQVRPRQLILVRGSRESTESLAAFCRDAPDIGKVYTPRLNELVDATTESKIFQVRLKDSVVSALNFSKARDAEIAWIDAMLDLNQAEAMEDGENPEDEEAVPVVIPTSQIRPHGAVFVNEPKLSDFKQTLVNLGVQAEFSAGVLICNSVVAVRKNEAGRLQLEGTLCDDYYRIRQLLYEQFAIV</sequence>
<evidence type="ECO:0000256" key="6">
    <source>
        <dbReference type="RuleBase" id="RU365006"/>
    </source>
</evidence>
<feature type="compositionally biased region" description="Basic and acidic residues" evidence="7">
    <location>
        <begin position="403"/>
        <end position="421"/>
    </location>
</feature>
<dbReference type="Pfam" id="PF16661">
    <property type="entry name" value="Lactamase_B_6"/>
    <property type="match status" value="1"/>
</dbReference>
<dbReference type="PANTHER" id="PTHR45922">
    <property type="entry name" value="CLEAVAGE AND POLYADENYLATION SPECIFICITY FACTOR SUBUNIT 2"/>
    <property type="match status" value="1"/>
</dbReference>
<dbReference type="Proteomes" id="UP000014760">
    <property type="component" value="Unassembled WGS sequence"/>
</dbReference>
<keyword evidence="5 6" id="KW-0539">Nucleus</keyword>
<dbReference type="Pfam" id="PF10996">
    <property type="entry name" value="Beta-Casp"/>
    <property type="match status" value="1"/>
</dbReference>
<dbReference type="HOGENOM" id="CLU_002227_1_1_1"/>
<feature type="region of interest" description="Disordered" evidence="7">
    <location>
        <begin position="403"/>
        <end position="436"/>
    </location>
</feature>
<evidence type="ECO:0000313" key="9">
    <source>
        <dbReference type="EMBL" id="ELU12868.1"/>
    </source>
</evidence>
<dbReference type="FunCoup" id="R7V1Z3">
    <property type="interactions" value="2199"/>
</dbReference>
<dbReference type="OMA" id="QSRHNME"/>
<dbReference type="SMART" id="SM01027">
    <property type="entry name" value="Beta-Casp"/>
    <property type="match status" value="1"/>
</dbReference>
<keyword evidence="11" id="KW-1185">Reference proteome</keyword>
<dbReference type="InterPro" id="IPR027075">
    <property type="entry name" value="CPSF2"/>
</dbReference>
<feature type="domain" description="Beta-Casp" evidence="8">
    <location>
        <begin position="243"/>
        <end position="368"/>
    </location>
</feature>
<evidence type="ECO:0000313" key="10">
    <source>
        <dbReference type="EnsemblMetazoa" id="CapteP155355"/>
    </source>
</evidence>
<reference evidence="11" key="1">
    <citation type="submission" date="2012-12" db="EMBL/GenBank/DDBJ databases">
        <authorList>
            <person name="Hellsten U."/>
            <person name="Grimwood J."/>
            <person name="Chapman J.A."/>
            <person name="Shapiro H."/>
            <person name="Aerts A."/>
            <person name="Otillar R.P."/>
            <person name="Terry A.Y."/>
            <person name="Boore J.L."/>
            <person name="Simakov O."/>
            <person name="Marletaz F."/>
            <person name="Cho S.-J."/>
            <person name="Edsinger-Gonzales E."/>
            <person name="Havlak P."/>
            <person name="Kuo D.-H."/>
            <person name="Larsson T."/>
            <person name="Lv J."/>
            <person name="Arendt D."/>
            <person name="Savage R."/>
            <person name="Osoegawa K."/>
            <person name="de Jong P."/>
            <person name="Lindberg D.R."/>
            <person name="Seaver E.C."/>
            <person name="Weisblat D.A."/>
            <person name="Putnam N.H."/>
            <person name="Grigoriev I.V."/>
            <person name="Rokhsar D.S."/>
        </authorList>
    </citation>
    <scope>NUCLEOTIDE SEQUENCE</scope>
    <source>
        <strain evidence="11">I ESC-2004</strain>
    </source>
</reference>
<evidence type="ECO:0000256" key="1">
    <source>
        <dbReference type="ARBA" id="ARBA00004123"/>
    </source>
</evidence>
<dbReference type="GO" id="GO:0006398">
    <property type="term" value="P:mRNA 3'-end processing by stem-loop binding and cleavage"/>
    <property type="evidence" value="ECO:0007669"/>
    <property type="project" value="InterPro"/>
</dbReference>
<organism evidence="9">
    <name type="scientific">Capitella teleta</name>
    <name type="common">Polychaete worm</name>
    <dbReference type="NCBI Taxonomy" id="283909"/>
    <lineage>
        <taxon>Eukaryota</taxon>
        <taxon>Metazoa</taxon>
        <taxon>Spiralia</taxon>
        <taxon>Lophotrochozoa</taxon>
        <taxon>Annelida</taxon>
        <taxon>Polychaeta</taxon>
        <taxon>Sedentaria</taxon>
        <taxon>Scolecida</taxon>
        <taxon>Capitellidae</taxon>
        <taxon>Capitella</taxon>
    </lineage>
</organism>
<evidence type="ECO:0000256" key="7">
    <source>
        <dbReference type="SAM" id="MobiDB-lite"/>
    </source>
</evidence>
<evidence type="ECO:0000256" key="3">
    <source>
        <dbReference type="ARBA" id="ARBA00022664"/>
    </source>
</evidence>
<dbReference type="AlphaFoldDB" id="R7V1Z3"/>
<dbReference type="Gene3D" id="3.60.15.10">
    <property type="entry name" value="Ribonuclease Z/Hydroxyacylglutathione hydrolase-like"/>
    <property type="match status" value="1"/>
</dbReference>
<feature type="compositionally biased region" description="Acidic residues" evidence="7">
    <location>
        <begin position="422"/>
        <end position="433"/>
    </location>
</feature>
<dbReference type="Pfam" id="PF07521">
    <property type="entry name" value="RMMBL"/>
    <property type="match status" value="1"/>
</dbReference>
<dbReference type="InterPro" id="IPR035639">
    <property type="entry name" value="CPSF2_MBL"/>
</dbReference>
<evidence type="ECO:0000256" key="2">
    <source>
        <dbReference type="ARBA" id="ARBA00010624"/>
    </source>
</evidence>
<reference evidence="9 11" key="2">
    <citation type="journal article" date="2013" name="Nature">
        <title>Insights into bilaterian evolution from three spiralian genomes.</title>
        <authorList>
            <person name="Simakov O."/>
            <person name="Marletaz F."/>
            <person name="Cho S.J."/>
            <person name="Edsinger-Gonzales E."/>
            <person name="Havlak P."/>
            <person name="Hellsten U."/>
            <person name="Kuo D.H."/>
            <person name="Larsson T."/>
            <person name="Lv J."/>
            <person name="Arendt D."/>
            <person name="Savage R."/>
            <person name="Osoegawa K."/>
            <person name="de Jong P."/>
            <person name="Grimwood J."/>
            <person name="Chapman J.A."/>
            <person name="Shapiro H."/>
            <person name="Aerts A."/>
            <person name="Otillar R.P."/>
            <person name="Terry A.Y."/>
            <person name="Boore J.L."/>
            <person name="Grigoriev I.V."/>
            <person name="Lindberg D.R."/>
            <person name="Seaver E.C."/>
            <person name="Weisblat D.A."/>
            <person name="Putnam N.H."/>
            <person name="Rokhsar D.S."/>
        </authorList>
    </citation>
    <scope>NUCLEOTIDE SEQUENCE</scope>
    <source>
        <strain evidence="9 11">I ESC-2004</strain>
    </source>
</reference>
<name>R7V1Z3_CAPTE</name>
<comment type="subcellular location">
    <subcellularLocation>
        <location evidence="1 6">Nucleus</location>
    </subcellularLocation>
</comment>
<evidence type="ECO:0000256" key="5">
    <source>
        <dbReference type="ARBA" id="ARBA00023242"/>
    </source>
</evidence>
<dbReference type="EMBL" id="AMQN01000769">
    <property type="status" value="NOT_ANNOTATED_CDS"/>
    <property type="molecule type" value="Genomic_DNA"/>
</dbReference>
<dbReference type="InterPro" id="IPR001279">
    <property type="entry name" value="Metallo-B-lactamas"/>
</dbReference>
<gene>
    <name evidence="9" type="ORF">CAPTEDRAFT_155355</name>
</gene>
<dbReference type="FunFam" id="3.60.15.10:FF:000008">
    <property type="entry name" value="Cleavage and polyadenylation specificity factor subunit 2"/>
    <property type="match status" value="1"/>
</dbReference>
<dbReference type="InterPro" id="IPR036866">
    <property type="entry name" value="RibonucZ/Hydroxyglut_hydro"/>
</dbReference>
<dbReference type="EnsemblMetazoa" id="CapteT155355">
    <property type="protein sequence ID" value="CapteP155355"/>
    <property type="gene ID" value="CapteG155355"/>
</dbReference>
<proteinExistence type="inferred from homology"/>
<keyword evidence="3 6" id="KW-0507">mRNA processing</keyword>
<evidence type="ECO:0000256" key="4">
    <source>
        <dbReference type="ARBA" id="ARBA00022884"/>
    </source>
</evidence>
<dbReference type="InterPro" id="IPR025069">
    <property type="entry name" value="Cpsf2_C"/>
</dbReference>